<feature type="transmembrane region" description="Helical" evidence="2">
    <location>
        <begin position="876"/>
        <end position="894"/>
    </location>
</feature>
<feature type="transmembrane region" description="Helical" evidence="2">
    <location>
        <begin position="588"/>
        <end position="617"/>
    </location>
</feature>
<feature type="transmembrane region" description="Helical" evidence="2">
    <location>
        <begin position="281"/>
        <end position="302"/>
    </location>
</feature>
<feature type="transmembrane region" description="Helical" evidence="2">
    <location>
        <begin position="769"/>
        <end position="787"/>
    </location>
</feature>
<feature type="region of interest" description="Disordered" evidence="1">
    <location>
        <begin position="1"/>
        <end position="23"/>
    </location>
</feature>
<feature type="transmembrane region" description="Helical" evidence="2">
    <location>
        <begin position="418"/>
        <end position="439"/>
    </location>
</feature>
<evidence type="ECO:0008006" key="5">
    <source>
        <dbReference type="Google" id="ProtNLM"/>
    </source>
</evidence>
<feature type="transmembrane region" description="Helical" evidence="2">
    <location>
        <begin position="337"/>
        <end position="356"/>
    </location>
</feature>
<feature type="transmembrane region" description="Helical" evidence="2">
    <location>
        <begin position="497"/>
        <end position="522"/>
    </location>
</feature>
<keyword evidence="4" id="KW-1185">Reference proteome</keyword>
<gene>
    <name evidence="3" type="ORF">SAMN05216246_103167</name>
</gene>
<feature type="compositionally biased region" description="Low complexity" evidence="1">
    <location>
        <begin position="932"/>
        <end position="943"/>
    </location>
</feature>
<evidence type="ECO:0000313" key="3">
    <source>
        <dbReference type="EMBL" id="SHI62407.1"/>
    </source>
</evidence>
<evidence type="ECO:0000256" key="1">
    <source>
        <dbReference type="SAM" id="MobiDB-lite"/>
    </source>
</evidence>
<feature type="compositionally biased region" description="Low complexity" evidence="1">
    <location>
        <begin position="117"/>
        <end position="135"/>
    </location>
</feature>
<feature type="region of interest" description="Disordered" evidence="1">
    <location>
        <begin position="46"/>
        <end position="239"/>
    </location>
</feature>
<dbReference type="EMBL" id="FQYL01000003">
    <property type="protein sequence ID" value="SHI62407.1"/>
    <property type="molecule type" value="Genomic_DNA"/>
</dbReference>
<keyword evidence="2" id="KW-0472">Membrane</keyword>
<feature type="transmembrane region" description="Helical" evidence="2">
    <location>
        <begin position="308"/>
        <end position="325"/>
    </location>
</feature>
<feature type="transmembrane region" description="Helical" evidence="2">
    <location>
        <begin position="629"/>
        <end position="647"/>
    </location>
</feature>
<organism evidence="3 4">
    <name type="scientific">Actinomyces denticolens</name>
    <dbReference type="NCBI Taxonomy" id="52767"/>
    <lineage>
        <taxon>Bacteria</taxon>
        <taxon>Bacillati</taxon>
        <taxon>Actinomycetota</taxon>
        <taxon>Actinomycetes</taxon>
        <taxon>Actinomycetales</taxon>
        <taxon>Actinomycetaceae</taxon>
        <taxon>Actinomyces</taxon>
    </lineage>
</organism>
<comment type="caution">
    <text evidence="3">The sequence shown here is derived from an EMBL/GenBank/DDBJ whole genome shotgun (WGS) entry which is preliminary data.</text>
</comment>
<dbReference type="PANTHER" id="PTHR24216">
    <property type="entry name" value="PAXILLIN-RELATED"/>
    <property type="match status" value="1"/>
</dbReference>
<feature type="transmembrane region" description="Helical" evidence="2">
    <location>
        <begin position="362"/>
        <end position="383"/>
    </location>
</feature>
<sequence length="989" mass="100021">MTDPVQGHDPGYASSPSRSTDLERRLHALESTIEAIAGLLAQAAELASQCAHPSGASQDAAGPEPVEERATIPVPAATRAFPVKDARGVMPSGAAAQAAAPEEGRDPRSGAGKAGAGKEPAQQASSAPSPALSAPSPEPTPERVPPQGAGPAPAVPGVQAPTGGPVPGLGRGPDMPSAPEVPDAPGVPGTPGVLSPAARSGERPMPEPGRPTAPQRPTVSAGGPGQGTVPSSAAIPKFPTPQEDIASEAEFRAFWAPPTEEAARDSRLKSWAREGNIGRHLLSAAAAILVTLAAVSLLIMVWDSIPNVAKIGALGAVAIALVAAGTRLGSTRPRLRVAAATLTGTGGVLGFVALIGAEVLHLGIPLLLLMLLMMGWALFLLALSSYSRQFFTAIISTLGALTTMGFVVVRAHGEPSSAGMHGLILVAYALLLAATASWLGAQGTKPVAPVAGAPGADTGASAQRLPVAAWYPATSLVVLAFVLLFDVPSLVRGERPFLWLVLNALAWLAAQAQCLHLGLLLSRSRWRALTGSEWLADMVITVVPVLKALVWHDGSTQALLLVMIGARTALALGLFAGMGPVRWRCRCAIAIIPGAVIIALGAVVSSLYLTVAAAVVIGAVCAAAARNGWVSVVGLPALAGCTLLVLPRSSGSESLCILLALGLCLAGTLVSERHMAGSSSSQSALRLALAATVVGVVITLSARVSALIPGPALSLTVAQVCATLMLCLLIAAGLTSSDPTPLDLLGFRRFGARGGVDESGGPSLASPPAPSWIGVGALWFLAYLDIIDGTRNEWFLQDALVSVAAVSAAAVASWLLSPWIGVGSLSLAIAIPDTLIGLGALAILTGSTASSLLMTVAILGIGGICILVGFRMSATALRHYGLALVLLAVFKLALVDLSTRSSAMRVVSLAGAGVVCFLLSLAYNKLAEDSTPPAGRAAPATAPGAPPPAAPSMTAQPPASGPQPYGWVPKAEPSSGGPGAEPPHQQRRR</sequence>
<evidence type="ECO:0000256" key="2">
    <source>
        <dbReference type="SAM" id="Phobius"/>
    </source>
</evidence>
<dbReference type="RefSeq" id="WP_073451879.1">
    <property type="nucleotide sequence ID" value="NZ_FQYL01000003.1"/>
</dbReference>
<reference evidence="3 4" key="1">
    <citation type="submission" date="2016-11" db="EMBL/GenBank/DDBJ databases">
        <authorList>
            <person name="Varghese N."/>
            <person name="Submissions S."/>
        </authorList>
    </citation>
    <scope>NUCLEOTIDE SEQUENCE [LARGE SCALE GENOMIC DNA]</scope>
    <source>
        <strain evidence="3 4">PA</strain>
    </source>
</reference>
<feature type="transmembrane region" description="Helical" evidence="2">
    <location>
        <begin position="851"/>
        <end position="870"/>
    </location>
</feature>
<feature type="transmembrane region" description="Helical" evidence="2">
    <location>
        <begin position="906"/>
        <end position="923"/>
    </location>
</feature>
<keyword evidence="2" id="KW-0812">Transmembrane</keyword>
<feature type="transmembrane region" description="Helical" evidence="2">
    <location>
        <begin position="390"/>
        <end position="412"/>
    </location>
</feature>
<feature type="region of interest" description="Disordered" evidence="1">
    <location>
        <begin position="932"/>
        <end position="989"/>
    </location>
</feature>
<feature type="transmembrane region" description="Helical" evidence="2">
    <location>
        <begin position="534"/>
        <end position="552"/>
    </location>
</feature>
<accession>A0ABY1I7T4</accession>
<name>A0ABY1I7T4_9ACTO</name>
<dbReference type="PANTHER" id="PTHR24216:SF65">
    <property type="entry name" value="PAXILLIN-LIKE PROTEIN 1"/>
    <property type="match status" value="1"/>
</dbReference>
<feature type="transmembrane region" description="Helical" evidence="2">
    <location>
        <begin position="712"/>
        <end position="734"/>
    </location>
</feature>
<feature type="compositionally biased region" description="Low complexity" evidence="1">
    <location>
        <begin position="145"/>
        <end position="163"/>
    </location>
</feature>
<proteinExistence type="predicted"/>
<feature type="transmembrane region" description="Helical" evidence="2">
    <location>
        <begin position="558"/>
        <end position="576"/>
    </location>
</feature>
<feature type="transmembrane region" description="Helical" evidence="2">
    <location>
        <begin position="683"/>
        <end position="700"/>
    </location>
</feature>
<feature type="transmembrane region" description="Helical" evidence="2">
    <location>
        <begin position="799"/>
        <end position="816"/>
    </location>
</feature>
<feature type="transmembrane region" description="Helical" evidence="2">
    <location>
        <begin position="654"/>
        <end position="671"/>
    </location>
</feature>
<evidence type="ECO:0000313" key="4">
    <source>
        <dbReference type="Proteomes" id="UP000184390"/>
    </source>
</evidence>
<dbReference type="Proteomes" id="UP000184390">
    <property type="component" value="Unassembled WGS sequence"/>
</dbReference>
<protein>
    <recommendedName>
        <fullName evidence="5">DUF2339 domain-containing protein</fullName>
    </recommendedName>
</protein>
<keyword evidence="2" id="KW-1133">Transmembrane helix</keyword>
<feature type="transmembrane region" description="Helical" evidence="2">
    <location>
        <begin position="467"/>
        <end position="485"/>
    </location>
</feature>